<dbReference type="PANTHER" id="PTHR37423">
    <property type="entry name" value="SOLUBLE LYTIC MUREIN TRANSGLYCOSYLASE-RELATED"/>
    <property type="match status" value="1"/>
</dbReference>
<name>A0A1B4XCD1_9GAMM</name>
<dbReference type="PANTHER" id="PTHR37423:SF5">
    <property type="entry name" value="SOLUBLE LYTIC MUREIN TRANSGLYCOSYLASE"/>
    <property type="match status" value="1"/>
</dbReference>
<dbReference type="KEGG" id="slim:SCL_0160"/>
<dbReference type="Pfam" id="PF01464">
    <property type="entry name" value="SLT"/>
    <property type="match status" value="1"/>
</dbReference>
<protein>
    <submittedName>
        <fullName evidence="6">Lytic transglycosylase</fullName>
    </submittedName>
</protein>
<evidence type="ECO:0000313" key="6">
    <source>
        <dbReference type="EMBL" id="BAV32484.1"/>
    </source>
</evidence>
<sequence length="647" mass="74307">MQRYFTLILLLASLMGAGKAVLAQDITQEEENRRRDYLAALEALKAGQQARFRTLYNNLDGYILRGYLEYESLKNRVSSTPAAEIRRFLADNSQAPISDVIRKKWLRVLAGRGDWPAFLKEYQDIEDEPELQCLRLSHLLKTSEQQATLMAEAEQLWLTGKQLPRACDPVFSAWKKAGHMTADKVWARIRLAMEARNLRLASELAVHLDPSERIWVRRWEAMHRDPVRELHNIAYPVETPVARMVVKHGIVRLAYRDPEEAMIQWHLLKGKYQFFGEDDNYVMRNIGILAAQDQLPQALVWLSEVSADPADEPLHLWRVKAALRAGQWETAKRFIAGLSEEQQRNSQWRYWSARILEATGSKNEARSLYQGLARDRSYYGFLAADRIDTDYSMQHVSIDASPEEISAMLARPGIQMAQELYQMGQVVDARRQWIWTMRRMNNRDLAVAAVIAQQWGWHDRAILTVAKSDHQDDLELRFPLLYRDVIETNASEAGIDPSWVYGVVRQESAFVVDARSSAGALGLMQLMPSTGRLTGRKINMPIRNNRAILNIENNLRLGASYLKEVLGRSNGNQVLATASYNAGPNRVSSWMPPRNMEADVWVELIPYSETRDYVKNVMSYTTVYNHRLGSRPERLRNRMVDIVPPEK</sequence>
<dbReference type="CDD" id="cd13401">
    <property type="entry name" value="Slt70-like"/>
    <property type="match status" value="1"/>
</dbReference>
<evidence type="ECO:0000259" key="4">
    <source>
        <dbReference type="Pfam" id="PF01464"/>
    </source>
</evidence>
<dbReference type="GO" id="GO:0004553">
    <property type="term" value="F:hydrolase activity, hydrolyzing O-glycosyl compounds"/>
    <property type="evidence" value="ECO:0007669"/>
    <property type="project" value="InterPro"/>
</dbReference>
<dbReference type="InterPro" id="IPR023346">
    <property type="entry name" value="Lysozyme-like_dom_sf"/>
</dbReference>
<comment type="similarity">
    <text evidence="1">Belongs to the transglycosylase Slt family.</text>
</comment>
<dbReference type="Proteomes" id="UP000243180">
    <property type="component" value="Chromosome"/>
</dbReference>
<organism evidence="6 7">
    <name type="scientific">Sulfuricaulis limicola</name>
    <dbReference type="NCBI Taxonomy" id="1620215"/>
    <lineage>
        <taxon>Bacteria</taxon>
        <taxon>Pseudomonadati</taxon>
        <taxon>Pseudomonadota</taxon>
        <taxon>Gammaproteobacteria</taxon>
        <taxon>Acidiferrobacterales</taxon>
        <taxon>Acidiferrobacteraceae</taxon>
        <taxon>Sulfuricaulis</taxon>
    </lineage>
</organism>
<evidence type="ECO:0000256" key="2">
    <source>
        <dbReference type="ARBA" id="ARBA00022729"/>
    </source>
</evidence>
<dbReference type="SUPFAM" id="SSF53955">
    <property type="entry name" value="Lysozyme-like"/>
    <property type="match status" value="1"/>
</dbReference>
<dbReference type="Gene3D" id="1.25.20.10">
    <property type="entry name" value="Bacterial muramidases"/>
    <property type="match status" value="1"/>
</dbReference>
<reference evidence="6 7" key="1">
    <citation type="submission" date="2015-05" db="EMBL/GenBank/DDBJ databases">
        <title>Complete genome sequence of a sulfur-oxidizing gammaproteobacterium strain HA5.</title>
        <authorList>
            <person name="Miura A."/>
            <person name="Kojima H."/>
            <person name="Fukui M."/>
        </authorList>
    </citation>
    <scope>NUCLEOTIDE SEQUENCE [LARGE SCALE GENOMIC DNA]</scope>
    <source>
        <strain evidence="6 7">HA5</strain>
    </source>
</reference>
<dbReference type="AlphaFoldDB" id="A0A1B4XCD1"/>
<gene>
    <name evidence="6" type="ORF">SCL_0160</name>
</gene>
<dbReference type="EMBL" id="AP014879">
    <property type="protein sequence ID" value="BAV32484.1"/>
    <property type="molecule type" value="Genomic_DNA"/>
</dbReference>
<evidence type="ECO:0000313" key="7">
    <source>
        <dbReference type="Proteomes" id="UP000243180"/>
    </source>
</evidence>
<evidence type="ECO:0000256" key="1">
    <source>
        <dbReference type="ARBA" id="ARBA00007734"/>
    </source>
</evidence>
<dbReference type="InterPro" id="IPR008258">
    <property type="entry name" value="Transglycosylase_SLT_dom_1"/>
</dbReference>
<feature type="domain" description="Lytic transglycosylase superhelical linker" evidence="5">
    <location>
        <begin position="410"/>
        <end position="474"/>
    </location>
</feature>
<dbReference type="FunCoup" id="A0A1B4XCD1">
    <property type="interactions" value="124"/>
</dbReference>
<dbReference type="Pfam" id="PF00760">
    <property type="entry name" value="Cucumo_coat"/>
    <property type="match status" value="1"/>
</dbReference>
<keyword evidence="2 3" id="KW-0732">Signal</keyword>
<dbReference type="GO" id="GO:0042597">
    <property type="term" value="C:periplasmic space"/>
    <property type="evidence" value="ECO:0007669"/>
    <property type="project" value="InterPro"/>
</dbReference>
<dbReference type="Gene3D" id="1.10.1240.20">
    <property type="entry name" value="Lytic transglycosylase, superhelical linker domain"/>
    <property type="match status" value="1"/>
</dbReference>
<dbReference type="OrthoDB" id="92254at2"/>
<dbReference type="SUPFAM" id="SSF48435">
    <property type="entry name" value="Bacterial muramidases"/>
    <property type="match status" value="1"/>
</dbReference>
<keyword evidence="7" id="KW-1185">Reference proteome</keyword>
<feature type="signal peptide" evidence="3">
    <location>
        <begin position="1"/>
        <end position="23"/>
    </location>
</feature>
<dbReference type="Pfam" id="PF14718">
    <property type="entry name" value="SLT_L"/>
    <property type="match status" value="1"/>
</dbReference>
<proteinExistence type="inferred from homology"/>
<dbReference type="InParanoid" id="A0A1B4XCD1"/>
<accession>A0A1B4XCD1</accession>
<dbReference type="InterPro" id="IPR037061">
    <property type="entry name" value="Lytic_TGlycoase_superhlx_L_sf"/>
</dbReference>
<dbReference type="RefSeq" id="WP_096359161.1">
    <property type="nucleotide sequence ID" value="NZ_AP014879.1"/>
</dbReference>
<feature type="chain" id="PRO_5008572257" evidence="3">
    <location>
        <begin position="24"/>
        <end position="647"/>
    </location>
</feature>
<dbReference type="Gene3D" id="1.10.530.10">
    <property type="match status" value="1"/>
</dbReference>
<evidence type="ECO:0000256" key="3">
    <source>
        <dbReference type="SAM" id="SignalP"/>
    </source>
</evidence>
<feature type="domain" description="Transglycosylase SLT" evidence="4">
    <location>
        <begin position="485"/>
        <end position="591"/>
    </location>
</feature>
<evidence type="ECO:0000259" key="5">
    <source>
        <dbReference type="Pfam" id="PF14718"/>
    </source>
</evidence>
<dbReference type="InterPro" id="IPR008939">
    <property type="entry name" value="Lytic_TGlycosylase_superhlx_U"/>
</dbReference>
<dbReference type="InterPro" id="IPR012289">
    <property type="entry name" value="Lytic_TGlycosylase_superhlx_L"/>
</dbReference>